<dbReference type="AlphaFoldDB" id="A0A1H2XX19"/>
<evidence type="ECO:0000256" key="1">
    <source>
        <dbReference type="SAM" id="MobiDB-lite"/>
    </source>
</evidence>
<dbReference type="EMBL" id="FNOJ01000025">
    <property type="protein sequence ID" value="SDW97502.1"/>
    <property type="molecule type" value="Genomic_DNA"/>
</dbReference>
<organism evidence="2 3">
    <name type="scientific">Alicyclobacillus hesperidum</name>
    <dbReference type="NCBI Taxonomy" id="89784"/>
    <lineage>
        <taxon>Bacteria</taxon>
        <taxon>Bacillati</taxon>
        <taxon>Bacillota</taxon>
        <taxon>Bacilli</taxon>
        <taxon>Bacillales</taxon>
        <taxon>Alicyclobacillaceae</taxon>
        <taxon>Alicyclobacillus</taxon>
    </lineage>
</organism>
<dbReference type="Proteomes" id="UP000182589">
    <property type="component" value="Unassembled WGS sequence"/>
</dbReference>
<accession>A0A1H2XX19</accession>
<dbReference type="STRING" id="89784.SAMN04489725_12516"/>
<feature type="compositionally biased region" description="Polar residues" evidence="1">
    <location>
        <begin position="219"/>
        <end position="230"/>
    </location>
</feature>
<feature type="compositionally biased region" description="Basic and acidic residues" evidence="1">
    <location>
        <begin position="208"/>
        <end position="218"/>
    </location>
</feature>
<evidence type="ECO:0000313" key="2">
    <source>
        <dbReference type="EMBL" id="SDW97502.1"/>
    </source>
</evidence>
<feature type="region of interest" description="Disordered" evidence="1">
    <location>
        <begin position="202"/>
        <end position="230"/>
    </location>
</feature>
<sequence>MALPERQLPRAVGGGVNMVMDFGALRQRLEELRQFVKEYMVPGEDYGIIGDSKPTLFKPGAEKLCDVYGLSAGEAHIEFTRDDTKNPIYISYRVSLPLISRTDGKIIMVGVGSANSWEKKYRWRWVTERDLPPDLSKDNLKQATFDGRYGSYIKYRIPNDEIDDLDNTLLKMAKKRALIDAVLSATRSSALFTQDIEDLEEMTVRQPESVDRRQRTQPDRSNGSPDISQAQKNLILRKAQERGMDTEELNAFVYQATGKSELDMLTKQEASKLIDLLAPAKTR</sequence>
<keyword evidence="3" id="KW-1185">Reference proteome</keyword>
<name>A0A1H2XX19_9BACL</name>
<gene>
    <name evidence="2" type="ORF">SAMN04489725_12516</name>
</gene>
<dbReference type="RefSeq" id="WP_074693758.1">
    <property type="nucleotide sequence ID" value="NZ_FNOJ01000025.1"/>
</dbReference>
<evidence type="ECO:0000313" key="3">
    <source>
        <dbReference type="Proteomes" id="UP000182589"/>
    </source>
</evidence>
<protein>
    <submittedName>
        <fullName evidence="2">Uncharacterized protein</fullName>
    </submittedName>
</protein>
<reference evidence="3" key="1">
    <citation type="submission" date="2016-10" db="EMBL/GenBank/DDBJ databases">
        <authorList>
            <person name="Varghese N."/>
        </authorList>
    </citation>
    <scope>NUCLEOTIDE SEQUENCE [LARGE SCALE GENOMIC DNA]</scope>
    <source>
        <strain evidence="3">DSM 12489</strain>
    </source>
</reference>
<proteinExistence type="predicted"/>